<dbReference type="Proteomes" id="UP000321440">
    <property type="component" value="Unassembled WGS sequence"/>
</dbReference>
<dbReference type="GO" id="GO:0003924">
    <property type="term" value="F:GTPase activity"/>
    <property type="evidence" value="ECO:0007669"/>
    <property type="project" value="InterPro"/>
</dbReference>
<evidence type="ECO:0000256" key="4">
    <source>
        <dbReference type="ARBA" id="ARBA00023134"/>
    </source>
</evidence>
<keyword evidence="5" id="KW-0143">Chaperone</keyword>
<keyword evidence="4" id="KW-0342">GTP-binding</keyword>
<dbReference type="Gene3D" id="1.20.5.170">
    <property type="match status" value="1"/>
</dbReference>
<accession>A0A511W0R6</accession>
<sequence length="320" mass="35902">MDQLAERIDNQDQRALARAITMIENDHPNKLSLLSDLNQRKKGAHYIGITGSPGAGKSSLVDHFITLLREQDKKVAVIAVDPTSPFSGGALLGDRVRMHKHFTDENVFIRSMATRGSLGGLARATKDAIRVCDAYGFDYIIVETVGVGQSELDIMKVADTTAVILTPNSGDILQVFKAGIMEIADLFILNKADLSGVRKLKNQLKDLIHIAGHNGYEPQIVETTSAAKPTGFEELHEAFKHHWQYLQQSEAGVQKRKEQLRHEVYELMQEALYRDLYKTIENTPHMKEKLDQVEDPYHLAETWLNEWKGLSKGESDGKRN</sequence>
<gene>
    <name evidence="6" type="ORF">AHA02nite_00770</name>
</gene>
<dbReference type="PANTHER" id="PTHR43087:SF1">
    <property type="entry name" value="LAO_AO TRANSPORT SYSTEM ATPASE"/>
    <property type="match status" value="1"/>
</dbReference>
<evidence type="ECO:0000256" key="2">
    <source>
        <dbReference type="ARBA" id="ARBA00022741"/>
    </source>
</evidence>
<evidence type="ECO:0000313" key="7">
    <source>
        <dbReference type="Proteomes" id="UP000321440"/>
    </source>
</evidence>
<keyword evidence="2" id="KW-0547">Nucleotide-binding</keyword>
<dbReference type="InterPro" id="IPR005129">
    <property type="entry name" value="GTPase_ArgK"/>
</dbReference>
<dbReference type="EMBL" id="BJYA01000001">
    <property type="protein sequence ID" value="GEN44301.1"/>
    <property type="molecule type" value="Genomic_DNA"/>
</dbReference>
<dbReference type="SUPFAM" id="SSF52540">
    <property type="entry name" value="P-loop containing nucleoside triphosphate hydrolases"/>
    <property type="match status" value="1"/>
</dbReference>
<name>A0A511W0R6_9BACI</name>
<dbReference type="GO" id="GO:0005525">
    <property type="term" value="F:GTP binding"/>
    <property type="evidence" value="ECO:0007669"/>
    <property type="project" value="UniProtKB-KW"/>
</dbReference>
<protein>
    <submittedName>
        <fullName evidence="6">Methylmalonyl Co-A mutase-associated GTPase MeaB</fullName>
    </submittedName>
</protein>
<evidence type="ECO:0000256" key="5">
    <source>
        <dbReference type="ARBA" id="ARBA00023186"/>
    </source>
</evidence>
<dbReference type="RefSeq" id="WP_146813277.1">
    <property type="nucleotide sequence ID" value="NZ_BJYA01000001.1"/>
</dbReference>
<keyword evidence="3" id="KW-0378">Hydrolase</keyword>
<dbReference type="OrthoDB" id="9778292at2"/>
<proteinExistence type="inferred from homology"/>
<dbReference type="InterPro" id="IPR027417">
    <property type="entry name" value="P-loop_NTPase"/>
</dbReference>
<dbReference type="AlphaFoldDB" id="A0A511W0R6"/>
<dbReference type="CDD" id="cd03114">
    <property type="entry name" value="MMAA-like"/>
    <property type="match status" value="1"/>
</dbReference>
<evidence type="ECO:0000256" key="3">
    <source>
        <dbReference type="ARBA" id="ARBA00022801"/>
    </source>
</evidence>
<dbReference type="Pfam" id="PF03308">
    <property type="entry name" value="MeaB"/>
    <property type="match status" value="1"/>
</dbReference>
<comment type="similarity">
    <text evidence="1">Belongs to the SIMIBI class G3E GTPase family. ArgK/MeaB subfamily.</text>
</comment>
<organism evidence="6 7">
    <name type="scientific">Alkalibacillus haloalkaliphilus</name>
    <dbReference type="NCBI Taxonomy" id="94136"/>
    <lineage>
        <taxon>Bacteria</taxon>
        <taxon>Bacillati</taxon>
        <taxon>Bacillota</taxon>
        <taxon>Bacilli</taxon>
        <taxon>Bacillales</taxon>
        <taxon>Bacillaceae</taxon>
        <taxon>Alkalibacillus</taxon>
    </lineage>
</organism>
<dbReference type="NCBIfam" id="TIGR00750">
    <property type="entry name" value="lao"/>
    <property type="match status" value="1"/>
</dbReference>
<reference evidence="6 7" key="1">
    <citation type="submission" date="2019-07" db="EMBL/GenBank/DDBJ databases">
        <title>Whole genome shotgun sequence of Alkalibacillus haloalkaliphilus NBRC 103110.</title>
        <authorList>
            <person name="Hosoyama A."/>
            <person name="Uohara A."/>
            <person name="Ohji S."/>
            <person name="Ichikawa N."/>
        </authorList>
    </citation>
    <scope>NUCLEOTIDE SEQUENCE [LARGE SCALE GENOMIC DNA]</scope>
    <source>
        <strain evidence="6 7">NBRC 103110</strain>
    </source>
</reference>
<evidence type="ECO:0000313" key="6">
    <source>
        <dbReference type="EMBL" id="GEN44301.1"/>
    </source>
</evidence>
<comment type="caution">
    <text evidence="6">The sequence shown here is derived from an EMBL/GenBank/DDBJ whole genome shotgun (WGS) entry which is preliminary data.</text>
</comment>
<keyword evidence="7" id="KW-1185">Reference proteome</keyword>
<dbReference type="Gene3D" id="3.40.50.300">
    <property type="entry name" value="P-loop containing nucleotide triphosphate hydrolases"/>
    <property type="match status" value="1"/>
</dbReference>
<dbReference type="InterPro" id="IPR052040">
    <property type="entry name" value="GTPase/Isobutyryl-CoA_mutase"/>
</dbReference>
<evidence type="ECO:0000256" key="1">
    <source>
        <dbReference type="ARBA" id="ARBA00009625"/>
    </source>
</evidence>
<dbReference type="PANTHER" id="PTHR43087">
    <property type="entry name" value="LYSINE/ARGININE/ORNITHINE TRANSPORT SYSTEM KINASE"/>
    <property type="match status" value="1"/>
</dbReference>